<evidence type="ECO:0000313" key="3">
    <source>
        <dbReference type="Proteomes" id="UP000250140"/>
    </source>
</evidence>
<organism evidence="2 3">
    <name type="scientific">Glonium stellatum</name>
    <dbReference type="NCBI Taxonomy" id="574774"/>
    <lineage>
        <taxon>Eukaryota</taxon>
        <taxon>Fungi</taxon>
        <taxon>Dikarya</taxon>
        <taxon>Ascomycota</taxon>
        <taxon>Pezizomycotina</taxon>
        <taxon>Dothideomycetes</taxon>
        <taxon>Pleosporomycetidae</taxon>
        <taxon>Gloniales</taxon>
        <taxon>Gloniaceae</taxon>
        <taxon>Glonium</taxon>
    </lineage>
</organism>
<protein>
    <submittedName>
        <fullName evidence="2">Uncharacterized protein</fullName>
    </submittedName>
</protein>
<feature type="compositionally biased region" description="Basic and acidic residues" evidence="1">
    <location>
        <begin position="26"/>
        <end position="36"/>
    </location>
</feature>
<dbReference type="AlphaFoldDB" id="A0A8E2JXJ5"/>
<name>A0A8E2JXJ5_9PEZI</name>
<gene>
    <name evidence="2" type="ORF">AOQ84DRAFT_120050</name>
</gene>
<dbReference type="EMBL" id="KV748764">
    <property type="protein sequence ID" value="OCL13218.1"/>
    <property type="molecule type" value="Genomic_DNA"/>
</dbReference>
<feature type="compositionally biased region" description="Basic and acidic residues" evidence="1">
    <location>
        <begin position="49"/>
        <end position="58"/>
    </location>
</feature>
<feature type="region of interest" description="Disordered" evidence="1">
    <location>
        <begin position="23"/>
        <end position="203"/>
    </location>
</feature>
<evidence type="ECO:0000313" key="2">
    <source>
        <dbReference type="EMBL" id="OCL13218.1"/>
    </source>
</evidence>
<accession>A0A8E2JXJ5</accession>
<keyword evidence="3" id="KW-1185">Reference proteome</keyword>
<proteinExistence type="predicted"/>
<feature type="compositionally biased region" description="Basic and acidic residues" evidence="1">
    <location>
        <begin position="70"/>
        <end position="108"/>
    </location>
</feature>
<feature type="compositionally biased region" description="Basic residues" evidence="1">
    <location>
        <begin position="59"/>
        <end position="69"/>
    </location>
</feature>
<sequence length="203" mass="24004">MMASSSESEGEIFETTVDKAFATARSIDDSSIDRQSRIRASASKSPRNTVEHVSERYKSRSRSPYRHRSPRGEKRRRDDDYNSERDRLDPRRFKVHYEDRSSFQDGRRNRVSYADIDRGDPPPPSLRGGRDSYRDRRSRTRSRSPGRSGRRGDRYDRRDRYDRHDRPRRNDNFGGRDYAGRSNGVDSRRSREHRIMLSTLLTE</sequence>
<feature type="compositionally biased region" description="Basic and acidic residues" evidence="1">
    <location>
        <begin position="150"/>
        <end position="171"/>
    </location>
</feature>
<dbReference type="Proteomes" id="UP000250140">
    <property type="component" value="Unassembled WGS sequence"/>
</dbReference>
<reference evidence="2 3" key="1">
    <citation type="journal article" date="2016" name="Nat. Commun.">
        <title>Ectomycorrhizal ecology is imprinted in the genome of the dominant symbiotic fungus Cenococcum geophilum.</title>
        <authorList>
            <consortium name="DOE Joint Genome Institute"/>
            <person name="Peter M."/>
            <person name="Kohler A."/>
            <person name="Ohm R.A."/>
            <person name="Kuo A."/>
            <person name="Krutzmann J."/>
            <person name="Morin E."/>
            <person name="Arend M."/>
            <person name="Barry K.W."/>
            <person name="Binder M."/>
            <person name="Choi C."/>
            <person name="Clum A."/>
            <person name="Copeland A."/>
            <person name="Grisel N."/>
            <person name="Haridas S."/>
            <person name="Kipfer T."/>
            <person name="LaButti K."/>
            <person name="Lindquist E."/>
            <person name="Lipzen A."/>
            <person name="Maire R."/>
            <person name="Meier B."/>
            <person name="Mihaltcheva S."/>
            <person name="Molinier V."/>
            <person name="Murat C."/>
            <person name="Poggeler S."/>
            <person name="Quandt C.A."/>
            <person name="Sperisen C."/>
            <person name="Tritt A."/>
            <person name="Tisserant E."/>
            <person name="Crous P.W."/>
            <person name="Henrissat B."/>
            <person name="Nehls U."/>
            <person name="Egli S."/>
            <person name="Spatafora J.W."/>
            <person name="Grigoriev I.V."/>
            <person name="Martin F.M."/>
        </authorList>
    </citation>
    <scope>NUCLEOTIDE SEQUENCE [LARGE SCALE GENOMIC DNA]</scope>
    <source>
        <strain evidence="2 3">CBS 207.34</strain>
    </source>
</reference>
<feature type="compositionally biased region" description="Basic and acidic residues" evidence="1">
    <location>
        <begin position="186"/>
        <end position="195"/>
    </location>
</feature>
<evidence type="ECO:0000256" key="1">
    <source>
        <dbReference type="SAM" id="MobiDB-lite"/>
    </source>
</evidence>